<evidence type="ECO:0000313" key="4">
    <source>
        <dbReference type="Proteomes" id="UP000034006"/>
    </source>
</evidence>
<organism evidence="3 4">
    <name type="scientific">Candidatus Collierbacteria bacterium GW2011_GWB2_44_22</name>
    <dbReference type="NCBI Taxonomy" id="1618387"/>
    <lineage>
        <taxon>Bacteria</taxon>
        <taxon>Candidatus Collieribacteriota</taxon>
    </lineage>
</organism>
<evidence type="ECO:0000256" key="2">
    <source>
        <dbReference type="SAM" id="Phobius"/>
    </source>
</evidence>
<feature type="transmembrane region" description="Helical" evidence="2">
    <location>
        <begin position="95"/>
        <end position="113"/>
    </location>
</feature>
<reference evidence="3 4" key="1">
    <citation type="journal article" date="2015" name="Nature">
        <title>rRNA introns, odd ribosomes, and small enigmatic genomes across a large radiation of phyla.</title>
        <authorList>
            <person name="Brown C.T."/>
            <person name="Hug L.A."/>
            <person name="Thomas B.C."/>
            <person name="Sharon I."/>
            <person name="Castelle C.J."/>
            <person name="Singh A."/>
            <person name="Wilkins M.J."/>
            <person name="Williams K.H."/>
            <person name="Banfield J.F."/>
        </authorList>
    </citation>
    <scope>NUCLEOTIDE SEQUENCE [LARGE SCALE GENOMIC DNA]</scope>
</reference>
<gene>
    <name evidence="3" type="ORF">UW44_C0008G0052</name>
</gene>
<dbReference type="STRING" id="1618387.UW44_C0008G0052"/>
<sequence length="215" mass="24075">MNSDKILIVYSFLACFFLMIVGIFSARTTNQLLNAFIYLPLVFFFGTKIFHPLIRPLPKPALKKSRKGTEAESSTDDSSWDPATAQGVADNNKRLFLQLIGTTGISLLIMSLFSRRARDTFFSGSPVTPEVVSLKDIAGNTVNPAEKQATDGYSISDIDDGSFPAYYSFVNNNGAWYIMQNISGTFRYAKGDSNYSASWDIRNKLHYDYYNKIFG</sequence>
<feature type="region of interest" description="Disordered" evidence="1">
    <location>
        <begin position="64"/>
        <end position="83"/>
    </location>
</feature>
<evidence type="ECO:0000256" key="1">
    <source>
        <dbReference type="SAM" id="MobiDB-lite"/>
    </source>
</evidence>
<evidence type="ECO:0000313" key="3">
    <source>
        <dbReference type="EMBL" id="KKT51730.1"/>
    </source>
</evidence>
<dbReference type="EMBL" id="LCIH01000008">
    <property type="protein sequence ID" value="KKT51730.1"/>
    <property type="molecule type" value="Genomic_DNA"/>
</dbReference>
<keyword evidence="2" id="KW-0472">Membrane</keyword>
<feature type="transmembrane region" description="Helical" evidence="2">
    <location>
        <begin position="6"/>
        <end position="24"/>
    </location>
</feature>
<keyword evidence="2" id="KW-1133">Transmembrane helix</keyword>
<keyword evidence="2" id="KW-0812">Transmembrane</keyword>
<dbReference type="AlphaFoldDB" id="A0A0G1HXR4"/>
<proteinExistence type="predicted"/>
<name>A0A0G1HXR4_9BACT</name>
<comment type="caution">
    <text evidence="3">The sequence shown here is derived from an EMBL/GenBank/DDBJ whole genome shotgun (WGS) entry which is preliminary data.</text>
</comment>
<accession>A0A0G1HXR4</accession>
<dbReference type="Proteomes" id="UP000034006">
    <property type="component" value="Unassembled WGS sequence"/>
</dbReference>
<protein>
    <submittedName>
        <fullName evidence="3">Uncharacterized protein</fullName>
    </submittedName>
</protein>
<feature type="transmembrane region" description="Helical" evidence="2">
    <location>
        <begin position="36"/>
        <end position="54"/>
    </location>
</feature>